<dbReference type="Proteomes" id="UP001307849">
    <property type="component" value="Unassembled WGS sequence"/>
</dbReference>
<gene>
    <name evidence="1" type="ORF">TWF506_007450</name>
</gene>
<evidence type="ECO:0000313" key="2">
    <source>
        <dbReference type="Proteomes" id="UP001307849"/>
    </source>
</evidence>
<name>A0AAN8NP60_9PEZI</name>
<accession>A0AAN8NP60</accession>
<protein>
    <submittedName>
        <fullName evidence="1">Uncharacterized protein</fullName>
    </submittedName>
</protein>
<reference evidence="1 2" key="1">
    <citation type="submission" date="2019-10" db="EMBL/GenBank/DDBJ databases">
        <authorList>
            <person name="Palmer J.M."/>
        </authorList>
    </citation>
    <scope>NUCLEOTIDE SEQUENCE [LARGE SCALE GENOMIC DNA]</scope>
    <source>
        <strain evidence="1 2">TWF506</strain>
    </source>
</reference>
<keyword evidence="2" id="KW-1185">Reference proteome</keyword>
<dbReference type="PANTHER" id="PTHR38049:SF1">
    <property type="entry name" value="PROTEIN KINASE DOMAIN-CONTAINING PROTEIN"/>
    <property type="match status" value="1"/>
</dbReference>
<dbReference type="AlphaFoldDB" id="A0AAN8NP60"/>
<proteinExistence type="predicted"/>
<sequence>MQIFWPLLPLYSKSFFRFLLQILQPCGARYRQLFVDMDTIGLLIISAIPTVIGVTQALRFKEKADEEAKKGPKWFNLLCVTANESDPLYGGKIVLVGKKLLIDTREKTDAFLFKGLFHDYIGTEIPGLVSHIGTDPPALNWIYVEGEEVKYGTGSESKEGGKIVGPWSYKGGLHLQEKALFYAGQEVEKGRWELKYGQNNKGTKVLIAMATIPDEAS</sequence>
<dbReference type="EMBL" id="JAVHJM010000004">
    <property type="protein sequence ID" value="KAK6515104.1"/>
    <property type="molecule type" value="Genomic_DNA"/>
</dbReference>
<dbReference type="PANTHER" id="PTHR38049">
    <property type="entry name" value="RICIN B LECTIN DOMAIN-CONTAINING PROTEIN"/>
    <property type="match status" value="1"/>
</dbReference>
<organism evidence="1 2">
    <name type="scientific">Arthrobotrys conoides</name>
    <dbReference type="NCBI Taxonomy" id="74498"/>
    <lineage>
        <taxon>Eukaryota</taxon>
        <taxon>Fungi</taxon>
        <taxon>Dikarya</taxon>
        <taxon>Ascomycota</taxon>
        <taxon>Pezizomycotina</taxon>
        <taxon>Orbiliomycetes</taxon>
        <taxon>Orbiliales</taxon>
        <taxon>Orbiliaceae</taxon>
        <taxon>Arthrobotrys</taxon>
    </lineage>
</organism>
<comment type="caution">
    <text evidence="1">The sequence shown here is derived from an EMBL/GenBank/DDBJ whole genome shotgun (WGS) entry which is preliminary data.</text>
</comment>
<evidence type="ECO:0000313" key="1">
    <source>
        <dbReference type="EMBL" id="KAK6515104.1"/>
    </source>
</evidence>